<dbReference type="AlphaFoldDB" id="A0A090DG47"/>
<evidence type="ECO:0000313" key="4">
    <source>
        <dbReference type="Proteomes" id="UP000046373"/>
    </source>
</evidence>
<dbReference type="EMBL" id="CCMZ01000004">
    <property type="protein sequence ID" value="CDX12561.1"/>
    <property type="molecule type" value="Genomic_DNA"/>
</dbReference>
<accession>A0A090DG47</accession>
<reference evidence="3" key="2">
    <citation type="submission" date="2014-08" db="EMBL/GenBank/DDBJ databases">
        <authorList>
            <person name="Moulin L."/>
        </authorList>
    </citation>
    <scope>NUCLEOTIDE SEQUENCE [LARGE SCALE GENOMIC DNA]</scope>
</reference>
<dbReference type="Proteomes" id="UP000045285">
    <property type="component" value="Unassembled WGS sequence"/>
</dbReference>
<reference evidence="1 4" key="1">
    <citation type="submission" date="2014-08" db="EMBL/GenBank/DDBJ databases">
        <authorList>
            <person name="Moulin Lionel"/>
        </authorList>
    </citation>
    <scope>NUCLEOTIDE SEQUENCE [LARGE SCALE GENOMIC DNA]</scope>
</reference>
<proteinExistence type="predicted"/>
<dbReference type="EMBL" id="CCNB01000019">
    <property type="protein sequence ID" value="CDX39534.1"/>
    <property type="molecule type" value="Genomic_DNA"/>
</dbReference>
<protein>
    <submittedName>
        <fullName evidence="1">Uncharacterized protein</fullName>
    </submittedName>
</protein>
<sequence length="61" mass="7191">MTRLAELGPPKRVTVYCPPGSKEDCDFYRCETCGQFVDCKDIRQVMWHRFQDEHEPLELDA</sequence>
<evidence type="ECO:0000313" key="1">
    <source>
        <dbReference type="EMBL" id="CDX12561.1"/>
    </source>
</evidence>
<organism evidence="1 3">
    <name type="scientific">Mesorhizobium plurifarium</name>
    <dbReference type="NCBI Taxonomy" id="69974"/>
    <lineage>
        <taxon>Bacteria</taxon>
        <taxon>Pseudomonadati</taxon>
        <taxon>Pseudomonadota</taxon>
        <taxon>Alphaproteobacteria</taxon>
        <taxon>Hyphomicrobiales</taxon>
        <taxon>Phyllobacteriaceae</taxon>
        <taxon>Mesorhizobium</taxon>
    </lineage>
</organism>
<dbReference type="GeneID" id="31891621"/>
<gene>
    <name evidence="1" type="ORF">MPL3356_120042</name>
    <name evidence="2" type="ORF">MPLDJ20_260035</name>
</gene>
<dbReference type="STRING" id="69974.MPLDJ20_260035"/>
<evidence type="ECO:0000313" key="3">
    <source>
        <dbReference type="Proteomes" id="UP000045285"/>
    </source>
</evidence>
<keyword evidence="3" id="KW-1185">Reference proteome</keyword>
<evidence type="ECO:0000313" key="2">
    <source>
        <dbReference type="EMBL" id="CDX39534.1"/>
    </source>
</evidence>
<dbReference type="Proteomes" id="UP000046373">
    <property type="component" value="Unassembled WGS sequence"/>
</dbReference>
<name>A0A090DG47_MESPL</name>